<evidence type="ECO:0000259" key="7">
    <source>
        <dbReference type="Pfam" id="PF13193"/>
    </source>
</evidence>
<evidence type="ECO:0000313" key="9">
    <source>
        <dbReference type="Proteomes" id="UP000006054"/>
    </source>
</evidence>
<dbReference type="KEGG" id="fli:Fleli_3118"/>
<dbReference type="GO" id="GO:0004321">
    <property type="term" value="F:fatty-acyl-CoA synthase activity"/>
    <property type="evidence" value="ECO:0007669"/>
    <property type="project" value="TreeGrafter"/>
</dbReference>
<dbReference type="GO" id="GO:0015645">
    <property type="term" value="F:fatty acid ligase activity"/>
    <property type="evidence" value="ECO:0007669"/>
    <property type="project" value="TreeGrafter"/>
</dbReference>
<keyword evidence="4" id="KW-0067">ATP-binding</keyword>
<dbReference type="PATRIC" id="fig|880071.3.peg.3115"/>
<dbReference type="STRING" id="880071.Fleli_3118"/>
<proteinExistence type="inferred from homology"/>
<dbReference type="Gene3D" id="3.40.50.12780">
    <property type="entry name" value="N-terminal domain of ligase-like"/>
    <property type="match status" value="1"/>
</dbReference>
<reference evidence="9" key="1">
    <citation type="submission" date="2012-06" db="EMBL/GenBank/DDBJ databases">
        <title>The complete genome of Flexibacter litoralis DSM 6794.</title>
        <authorList>
            <person name="Lucas S."/>
            <person name="Copeland A."/>
            <person name="Lapidus A."/>
            <person name="Glavina del Rio T."/>
            <person name="Dalin E."/>
            <person name="Tice H."/>
            <person name="Bruce D."/>
            <person name="Goodwin L."/>
            <person name="Pitluck S."/>
            <person name="Peters L."/>
            <person name="Ovchinnikova G."/>
            <person name="Lu M."/>
            <person name="Kyrpides N."/>
            <person name="Mavromatis K."/>
            <person name="Ivanova N."/>
            <person name="Brettin T."/>
            <person name="Detter J.C."/>
            <person name="Han C."/>
            <person name="Larimer F."/>
            <person name="Land M."/>
            <person name="Hauser L."/>
            <person name="Markowitz V."/>
            <person name="Cheng J.-F."/>
            <person name="Hugenholtz P."/>
            <person name="Woyke T."/>
            <person name="Wu D."/>
            <person name="Spring S."/>
            <person name="Lang E."/>
            <person name="Kopitz M."/>
            <person name="Brambilla E."/>
            <person name="Klenk H.-P."/>
            <person name="Eisen J.A."/>
        </authorList>
    </citation>
    <scope>NUCLEOTIDE SEQUENCE [LARGE SCALE GENOMIC DNA]</scope>
    <source>
        <strain evidence="9">ATCC 23117 / DSM 6794 / NBRC 15988 / NCIMB 1366 / Sio-4</strain>
    </source>
</reference>
<evidence type="ECO:0000313" key="8">
    <source>
        <dbReference type="EMBL" id="AFM05457.1"/>
    </source>
</evidence>
<evidence type="ECO:0000256" key="5">
    <source>
        <dbReference type="SAM" id="MobiDB-lite"/>
    </source>
</evidence>
<dbReference type="SUPFAM" id="SSF56801">
    <property type="entry name" value="Acetyl-CoA synthetase-like"/>
    <property type="match status" value="1"/>
</dbReference>
<dbReference type="InterPro" id="IPR020845">
    <property type="entry name" value="AMP-binding_CS"/>
</dbReference>
<evidence type="ECO:0000259" key="6">
    <source>
        <dbReference type="Pfam" id="PF00501"/>
    </source>
</evidence>
<comment type="similarity">
    <text evidence="1">Belongs to the ATP-dependent AMP-binding enzyme family.</text>
</comment>
<dbReference type="InterPro" id="IPR051087">
    <property type="entry name" value="Mitochondrial_ACSM"/>
</dbReference>
<protein>
    <submittedName>
        <fullName evidence="8">Acyl-CoA synthetase/AMP-acid ligase</fullName>
    </submittedName>
</protein>
<evidence type="ECO:0000256" key="4">
    <source>
        <dbReference type="ARBA" id="ARBA00022840"/>
    </source>
</evidence>
<dbReference type="OrthoDB" id="9778383at2"/>
<dbReference type="eggNOG" id="COG0365">
    <property type="taxonomic scope" value="Bacteria"/>
</dbReference>
<dbReference type="GO" id="GO:0005524">
    <property type="term" value="F:ATP binding"/>
    <property type="evidence" value="ECO:0007669"/>
    <property type="project" value="UniProtKB-KW"/>
</dbReference>
<keyword evidence="9" id="KW-1185">Reference proteome</keyword>
<dbReference type="InterPro" id="IPR045851">
    <property type="entry name" value="AMP-bd_C_sf"/>
</dbReference>
<dbReference type="Proteomes" id="UP000006054">
    <property type="component" value="Chromosome"/>
</dbReference>
<dbReference type="InterPro" id="IPR042099">
    <property type="entry name" value="ANL_N_sf"/>
</dbReference>
<evidence type="ECO:0000256" key="2">
    <source>
        <dbReference type="ARBA" id="ARBA00022598"/>
    </source>
</evidence>
<accession>I4ANC2</accession>
<dbReference type="PANTHER" id="PTHR43605:SF10">
    <property type="entry name" value="ACYL-COA SYNTHETASE MEDIUM CHAIN FAMILY MEMBER 3"/>
    <property type="match status" value="1"/>
</dbReference>
<sequence>MLNIFKKTASLIKEKKFDQLQNLSIEKPEYFNWVEEIFEGIHLVERPDKAALLWTDEVETVSYSFLQLSEKYNQLLNFLRSKGVKQHDIVLTQLLLQPINWVANLTCIKGGLQLIPTATIMGVPDLVYRFEKTMPKVVISDQDNAHKIDEAEQESNKKIAVKIICEGKREGWYTLEDIESQETTAQGAKTKSDDTLFMFFTSGTTGMPKVVCHTHFSYPVGYLTTASWIGLLEDDIHYNISQPGWAKFAWSSIFAPWCIGATIFAHHSSNRFNAKTTLKLIEQFKITTLCAPPTVLRLFIQEDIKSHSFSLRECVAAGEPLNPEIIEAWKEATGVLIRDGFGQTESTCLVANLPDTHVKFGSMGKPTFLYDIVIADNEGAILSDNEEGNICINMKAGKANGIFKSYLNDSERQAKVFKNNLYYTGDKAYRDSDGYIWFIGRDDDVIKSSDYRIGPFEIESILLEHEAVIESAAVGSPHPIKGYEVKVFIVLHENHSASNEIAEILFQHCRKNISPYKTPRIIEFVEELPKTVSGKIRRVELRAGEAENKAKKKTSNQEFFYKRK</sequence>
<dbReference type="PANTHER" id="PTHR43605">
    <property type="entry name" value="ACYL-COENZYME A SYNTHETASE"/>
    <property type="match status" value="1"/>
</dbReference>
<dbReference type="HOGENOM" id="CLU_000022_59_10_10"/>
<dbReference type="InterPro" id="IPR000873">
    <property type="entry name" value="AMP-dep_synth/lig_dom"/>
</dbReference>
<dbReference type="GO" id="GO:0006633">
    <property type="term" value="P:fatty acid biosynthetic process"/>
    <property type="evidence" value="ECO:0007669"/>
    <property type="project" value="TreeGrafter"/>
</dbReference>
<evidence type="ECO:0000256" key="3">
    <source>
        <dbReference type="ARBA" id="ARBA00022741"/>
    </source>
</evidence>
<organism evidence="8 9">
    <name type="scientific">Bernardetia litoralis (strain ATCC 23117 / DSM 6794 / NBRC 15988 / NCIMB 1366 / Fx l1 / Sio-4)</name>
    <name type="common">Flexibacter litoralis</name>
    <dbReference type="NCBI Taxonomy" id="880071"/>
    <lineage>
        <taxon>Bacteria</taxon>
        <taxon>Pseudomonadati</taxon>
        <taxon>Bacteroidota</taxon>
        <taxon>Cytophagia</taxon>
        <taxon>Cytophagales</taxon>
        <taxon>Bernardetiaceae</taxon>
        <taxon>Bernardetia</taxon>
    </lineage>
</organism>
<dbReference type="GO" id="GO:0016405">
    <property type="term" value="F:CoA-ligase activity"/>
    <property type="evidence" value="ECO:0007669"/>
    <property type="project" value="UniProtKB-ARBA"/>
</dbReference>
<dbReference type="PROSITE" id="PS00455">
    <property type="entry name" value="AMP_BINDING"/>
    <property type="match status" value="1"/>
</dbReference>
<name>I4ANC2_BERLS</name>
<dbReference type="Gene3D" id="3.30.300.30">
    <property type="match status" value="1"/>
</dbReference>
<gene>
    <name evidence="8" type="ordered locus">Fleli_3118</name>
</gene>
<dbReference type="RefSeq" id="WP_014798888.1">
    <property type="nucleotide sequence ID" value="NC_018018.1"/>
</dbReference>
<keyword evidence="2 8" id="KW-0436">Ligase</keyword>
<feature type="region of interest" description="Disordered" evidence="5">
    <location>
        <begin position="545"/>
        <end position="564"/>
    </location>
</feature>
<dbReference type="GO" id="GO:0006637">
    <property type="term" value="P:acyl-CoA metabolic process"/>
    <property type="evidence" value="ECO:0007669"/>
    <property type="project" value="TreeGrafter"/>
</dbReference>
<dbReference type="Pfam" id="PF00501">
    <property type="entry name" value="AMP-binding"/>
    <property type="match status" value="1"/>
</dbReference>
<dbReference type="Pfam" id="PF13193">
    <property type="entry name" value="AMP-binding_C"/>
    <property type="match status" value="1"/>
</dbReference>
<evidence type="ECO:0000256" key="1">
    <source>
        <dbReference type="ARBA" id="ARBA00006432"/>
    </source>
</evidence>
<keyword evidence="3" id="KW-0547">Nucleotide-binding</keyword>
<feature type="domain" description="AMP-dependent synthetase/ligase" evidence="6">
    <location>
        <begin position="45"/>
        <end position="395"/>
    </location>
</feature>
<feature type="domain" description="AMP-binding enzyme C-terminal" evidence="7">
    <location>
        <begin position="457"/>
        <end position="535"/>
    </location>
</feature>
<dbReference type="AlphaFoldDB" id="I4ANC2"/>
<dbReference type="EMBL" id="CP003345">
    <property type="protein sequence ID" value="AFM05457.1"/>
    <property type="molecule type" value="Genomic_DNA"/>
</dbReference>
<dbReference type="InterPro" id="IPR025110">
    <property type="entry name" value="AMP-bd_C"/>
</dbReference>